<accession>A0A1D7QB71</accession>
<proteinExistence type="predicted"/>
<keyword evidence="2" id="KW-1185">Reference proteome</keyword>
<dbReference type="Proteomes" id="UP000094313">
    <property type="component" value="Chromosome"/>
</dbReference>
<evidence type="ECO:0000313" key="1">
    <source>
        <dbReference type="EMBL" id="AOM75948.1"/>
    </source>
</evidence>
<organism evidence="1 2">
    <name type="scientific">Pedobacter steynii</name>
    <dbReference type="NCBI Taxonomy" id="430522"/>
    <lineage>
        <taxon>Bacteria</taxon>
        <taxon>Pseudomonadati</taxon>
        <taxon>Bacteroidota</taxon>
        <taxon>Sphingobacteriia</taxon>
        <taxon>Sphingobacteriales</taxon>
        <taxon>Sphingobacteriaceae</taxon>
        <taxon>Pedobacter</taxon>
    </lineage>
</organism>
<dbReference type="AlphaFoldDB" id="A0A1D7QB71"/>
<dbReference type="EMBL" id="CP017141">
    <property type="protein sequence ID" value="AOM75948.1"/>
    <property type="molecule type" value="Genomic_DNA"/>
</dbReference>
<reference evidence="1 2" key="1">
    <citation type="submission" date="2016-08" db="EMBL/GenBank/DDBJ databases">
        <authorList>
            <person name="Seilhamer J.J."/>
        </authorList>
    </citation>
    <scope>NUCLEOTIDE SEQUENCE [LARGE SCALE GENOMIC DNA]</scope>
    <source>
        <strain evidence="1 2">DX4</strain>
    </source>
</reference>
<dbReference type="KEGG" id="psty:BFS30_01430"/>
<sequence>MAADQLQVLLVMQLLAELLLVPLQNNAFVQFLQKFNLLMMWKDQLSLGLWAQRLIQQSHR</sequence>
<gene>
    <name evidence="1" type="ORF">BFS30_01430</name>
</gene>
<name>A0A1D7QB71_9SPHI</name>
<protein>
    <submittedName>
        <fullName evidence="1">Uncharacterized protein</fullName>
    </submittedName>
</protein>
<evidence type="ECO:0000313" key="2">
    <source>
        <dbReference type="Proteomes" id="UP000094313"/>
    </source>
</evidence>